<organism evidence="2 3">
    <name type="scientific">Acrasis kona</name>
    <dbReference type="NCBI Taxonomy" id="1008807"/>
    <lineage>
        <taxon>Eukaryota</taxon>
        <taxon>Discoba</taxon>
        <taxon>Heterolobosea</taxon>
        <taxon>Tetramitia</taxon>
        <taxon>Eutetramitia</taxon>
        <taxon>Acrasidae</taxon>
        <taxon>Acrasis</taxon>
    </lineage>
</organism>
<keyword evidence="3" id="KW-1185">Reference proteome</keyword>
<feature type="region of interest" description="Disordered" evidence="1">
    <location>
        <begin position="158"/>
        <end position="224"/>
    </location>
</feature>
<dbReference type="Proteomes" id="UP001431209">
    <property type="component" value="Unassembled WGS sequence"/>
</dbReference>
<feature type="compositionally biased region" description="Basic residues" evidence="1">
    <location>
        <begin position="178"/>
        <end position="193"/>
    </location>
</feature>
<evidence type="ECO:0000313" key="3">
    <source>
        <dbReference type="Proteomes" id="UP001431209"/>
    </source>
</evidence>
<protein>
    <submittedName>
        <fullName evidence="2">Scimp</fullName>
    </submittedName>
</protein>
<accession>A0AAW2ZTQ3</accession>
<feature type="compositionally biased region" description="Acidic residues" evidence="1">
    <location>
        <begin position="202"/>
        <end position="217"/>
    </location>
</feature>
<name>A0AAW2ZTQ3_9EUKA</name>
<dbReference type="EMBL" id="JAOPGA020001961">
    <property type="protein sequence ID" value="KAL0492081.1"/>
    <property type="molecule type" value="Genomic_DNA"/>
</dbReference>
<gene>
    <name evidence="2" type="ORF">AKO1_001517</name>
</gene>
<feature type="region of interest" description="Disordered" evidence="1">
    <location>
        <begin position="1"/>
        <end position="22"/>
    </location>
</feature>
<reference evidence="2 3" key="1">
    <citation type="submission" date="2024-03" db="EMBL/GenBank/DDBJ databases">
        <title>The Acrasis kona genome and developmental transcriptomes reveal deep origins of eukaryotic multicellular pathways.</title>
        <authorList>
            <person name="Sheikh S."/>
            <person name="Fu C.-J."/>
            <person name="Brown M.W."/>
            <person name="Baldauf S.L."/>
        </authorList>
    </citation>
    <scope>NUCLEOTIDE SEQUENCE [LARGE SCALE GENOMIC DNA]</scope>
    <source>
        <strain evidence="2 3">ATCC MYA-3509</strain>
    </source>
</reference>
<sequence>MAELITTDNNKSTQEPGKGEDAKLIEILRNDESEGSSRTNPNFAIFECLLLRYCNISNGFAQQPFLPELIEHARRISPQVTVKQLGVYFSSILRKVSSTDNVDQDSINKLTQDGQRFHKSFFDEQYGFHLVYVDCKIRELFELIPPCEDYKKQCDSFTNREKKRGRPSTSEDENATQPKKKKTAKSTPKKAKKNVFATKSSEDEDEEEDEEIEDSQETGEHSKENFKKKELGSYCSFDNHCCMLVHMISYSFYFDSFLKLSGNCFESIFISNCACTSVRFQVFNLFHLISNLIFQNFQ</sequence>
<dbReference type="AlphaFoldDB" id="A0AAW2ZTQ3"/>
<evidence type="ECO:0000256" key="1">
    <source>
        <dbReference type="SAM" id="MobiDB-lite"/>
    </source>
</evidence>
<proteinExistence type="predicted"/>
<feature type="compositionally biased region" description="Polar residues" evidence="1">
    <location>
        <begin position="1"/>
        <end position="15"/>
    </location>
</feature>
<evidence type="ECO:0000313" key="2">
    <source>
        <dbReference type="EMBL" id="KAL0492081.1"/>
    </source>
</evidence>
<comment type="caution">
    <text evidence="2">The sequence shown here is derived from an EMBL/GenBank/DDBJ whole genome shotgun (WGS) entry which is preliminary data.</text>
</comment>